<keyword evidence="3" id="KW-1185">Reference proteome</keyword>
<accession>A0ABS4ITL8</accession>
<evidence type="ECO:0000313" key="2">
    <source>
        <dbReference type="EMBL" id="MBP1989924.1"/>
    </source>
</evidence>
<feature type="transmembrane region" description="Helical" evidence="1">
    <location>
        <begin position="12"/>
        <end position="37"/>
    </location>
</feature>
<keyword evidence="1" id="KW-0472">Membrane</keyword>
<feature type="transmembrane region" description="Helical" evidence="1">
    <location>
        <begin position="43"/>
        <end position="61"/>
    </location>
</feature>
<organism evidence="2 3">
    <name type="scientific">Paenibacillus eucommiae</name>
    <dbReference type="NCBI Taxonomy" id="1355755"/>
    <lineage>
        <taxon>Bacteria</taxon>
        <taxon>Bacillati</taxon>
        <taxon>Bacillota</taxon>
        <taxon>Bacilli</taxon>
        <taxon>Bacillales</taxon>
        <taxon>Paenibacillaceae</taxon>
        <taxon>Paenibacillus</taxon>
    </lineage>
</organism>
<dbReference type="Proteomes" id="UP001519287">
    <property type="component" value="Unassembled WGS sequence"/>
</dbReference>
<keyword evidence="1" id="KW-1133">Transmembrane helix</keyword>
<gene>
    <name evidence="2" type="ORF">J2Z66_001522</name>
</gene>
<keyword evidence="1" id="KW-0812">Transmembrane</keyword>
<evidence type="ECO:0000256" key="1">
    <source>
        <dbReference type="SAM" id="Phobius"/>
    </source>
</evidence>
<evidence type="ECO:0000313" key="3">
    <source>
        <dbReference type="Proteomes" id="UP001519287"/>
    </source>
</evidence>
<reference evidence="2 3" key="1">
    <citation type="submission" date="2021-03" db="EMBL/GenBank/DDBJ databases">
        <title>Genomic Encyclopedia of Type Strains, Phase IV (KMG-IV): sequencing the most valuable type-strain genomes for metagenomic binning, comparative biology and taxonomic classification.</title>
        <authorList>
            <person name="Goeker M."/>
        </authorList>
    </citation>
    <scope>NUCLEOTIDE SEQUENCE [LARGE SCALE GENOMIC DNA]</scope>
    <source>
        <strain evidence="2 3">DSM 26048</strain>
    </source>
</reference>
<proteinExistence type="predicted"/>
<name>A0ABS4ITL8_9BACL</name>
<sequence>MNAAPLCRNDHVRYLTMFSIVKASVPGQSVTLMMIFIVKRGQMLSHLSGGFKGILTMIFIVKARMWKGPDVFNDENHR</sequence>
<dbReference type="EMBL" id="JAGGLB010000003">
    <property type="protein sequence ID" value="MBP1989924.1"/>
    <property type="molecule type" value="Genomic_DNA"/>
</dbReference>
<protein>
    <submittedName>
        <fullName evidence="2">Uncharacterized protein</fullName>
    </submittedName>
</protein>
<comment type="caution">
    <text evidence="2">The sequence shown here is derived from an EMBL/GenBank/DDBJ whole genome shotgun (WGS) entry which is preliminary data.</text>
</comment>